<evidence type="ECO:0000313" key="2">
    <source>
        <dbReference type="EMBL" id="MET3757188.1"/>
    </source>
</evidence>
<feature type="region of interest" description="Disordered" evidence="1">
    <location>
        <begin position="40"/>
        <end position="60"/>
    </location>
</feature>
<dbReference type="EMBL" id="JBEPMY010000015">
    <property type="protein sequence ID" value="MET3757188.1"/>
    <property type="molecule type" value="Genomic_DNA"/>
</dbReference>
<dbReference type="Proteomes" id="UP001549077">
    <property type="component" value="Unassembled WGS sequence"/>
</dbReference>
<comment type="caution">
    <text evidence="2">The sequence shown here is derived from an EMBL/GenBank/DDBJ whole genome shotgun (WGS) entry which is preliminary data.</text>
</comment>
<feature type="compositionally biased region" description="Polar residues" evidence="1">
    <location>
        <begin position="40"/>
        <end position="50"/>
    </location>
</feature>
<accession>A0ABV2ML61</accession>
<dbReference type="GeneID" id="91152509"/>
<organism evidence="2 3">
    <name type="scientific">Rhizobium binae</name>
    <dbReference type="NCBI Taxonomy" id="1138190"/>
    <lineage>
        <taxon>Bacteria</taxon>
        <taxon>Pseudomonadati</taxon>
        <taxon>Pseudomonadota</taxon>
        <taxon>Alphaproteobacteria</taxon>
        <taxon>Hyphomicrobiales</taxon>
        <taxon>Rhizobiaceae</taxon>
        <taxon>Rhizobium/Agrobacterium group</taxon>
        <taxon>Rhizobium</taxon>
    </lineage>
</organism>
<keyword evidence="3" id="KW-1185">Reference proteome</keyword>
<dbReference type="RefSeq" id="WP_168297220.1">
    <property type="nucleotide sequence ID" value="NZ_CP071609.1"/>
</dbReference>
<sequence>MIQGFFFADELEPWRAKQNGARGAASLGVMFHPNTATGIRSTSGCGTSCSNDRKDLKHAK</sequence>
<evidence type="ECO:0000256" key="1">
    <source>
        <dbReference type="SAM" id="MobiDB-lite"/>
    </source>
</evidence>
<name>A0ABV2ML61_9HYPH</name>
<protein>
    <submittedName>
        <fullName evidence="2">Uncharacterized protein</fullName>
    </submittedName>
</protein>
<evidence type="ECO:0000313" key="3">
    <source>
        <dbReference type="Proteomes" id="UP001549077"/>
    </source>
</evidence>
<reference evidence="2 3" key="1">
    <citation type="submission" date="2024-06" db="EMBL/GenBank/DDBJ databases">
        <title>Genomic Encyclopedia of Type Strains, Phase IV (KMG-IV): sequencing the most valuable type-strain genomes for metagenomic binning, comparative biology and taxonomic classification.</title>
        <authorList>
            <person name="Goeker M."/>
        </authorList>
    </citation>
    <scope>NUCLEOTIDE SEQUENCE [LARGE SCALE GENOMIC DNA]</scope>
    <source>
        <strain evidence="2 3">DSM 29288</strain>
    </source>
</reference>
<proteinExistence type="predicted"/>
<gene>
    <name evidence="2" type="ORF">ABID08_004569</name>
</gene>